<name>A0ABT8YSY4_9HYPH</name>
<dbReference type="Proteomes" id="UP001174932">
    <property type="component" value="Unassembled WGS sequence"/>
</dbReference>
<proteinExistence type="predicted"/>
<reference evidence="1" key="1">
    <citation type="journal article" date="2015" name="Int. J. Syst. Evol. Microbiol.">
        <title>Rhizobium alvei sp. nov., isolated from a freshwater river.</title>
        <authorList>
            <person name="Sheu S.Y."/>
            <person name="Huang H.W."/>
            <person name="Young C.C."/>
            <person name="Chen W.M."/>
        </authorList>
    </citation>
    <scope>NUCLEOTIDE SEQUENCE</scope>
    <source>
        <strain evidence="1">TNR-22</strain>
    </source>
</reference>
<protein>
    <submittedName>
        <fullName evidence="1">Uncharacterized protein</fullName>
    </submittedName>
</protein>
<sequence length="71" mass="8083">MKQVVTAVGADLPPSFFERLSARWRAFRDEDDTPFDAFRGFSDPDERLRQERFAAAQVVCADIPSTDPYLS</sequence>
<evidence type="ECO:0000313" key="2">
    <source>
        <dbReference type="Proteomes" id="UP001174932"/>
    </source>
</evidence>
<evidence type="ECO:0000313" key="1">
    <source>
        <dbReference type="EMBL" id="MDO6966325.1"/>
    </source>
</evidence>
<dbReference type="RefSeq" id="WP_304378250.1">
    <property type="nucleotide sequence ID" value="NZ_JAUOZU010000017.1"/>
</dbReference>
<organism evidence="1 2">
    <name type="scientific">Rhizobium alvei</name>
    <dbReference type="NCBI Taxonomy" id="1132659"/>
    <lineage>
        <taxon>Bacteria</taxon>
        <taxon>Pseudomonadati</taxon>
        <taxon>Pseudomonadota</taxon>
        <taxon>Alphaproteobacteria</taxon>
        <taxon>Hyphomicrobiales</taxon>
        <taxon>Rhizobiaceae</taxon>
        <taxon>Rhizobium/Agrobacterium group</taxon>
        <taxon>Rhizobium</taxon>
    </lineage>
</organism>
<dbReference type="EMBL" id="JAUOZU010000017">
    <property type="protein sequence ID" value="MDO6966325.1"/>
    <property type="molecule type" value="Genomic_DNA"/>
</dbReference>
<comment type="caution">
    <text evidence="1">The sequence shown here is derived from an EMBL/GenBank/DDBJ whole genome shotgun (WGS) entry which is preliminary data.</text>
</comment>
<gene>
    <name evidence="1" type="ORF">Q4481_20430</name>
</gene>
<accession>A0ABT8YSY4</accession>
<reference evidence="1" key="2">
    <citation type="submission" date="2023-07" db="EMBL/GenBank/DDBJ databases">
        <authorList>
            <person name="Shen H."/>
        </authorList>
    </citation>
    <scope>NUCLEOTIDE SEQUENCE</scope>
    <source>
        <strain evidence="1">TNR-22</strain>
    </source>
</reference>
<keyword evidence="2" id="KW-1185">Reference proteome</keyword>